<dbReference type="InterPro" id="IPR000182">
    <property type="entry name" value="GNAT_dom"/>
</dbReference>
<dbReference type="PROSITE" id="PS51186">
    <property type="entry name" value="GNAT"/>
    <property type="match status" value="1"/>
</dbReference>
<feature type="domain" description="N-acetyltransferase" evidence="3">
    <location>
        <begin position="4"/>
        <end position="164"/>
    </location>
</feature>
<evidence type="ECO:0000256" key="1">
    <source>
        <dbReference type="ARBA" id="ARBA00022679"/>
    </source>
</evidence>
<dbReference type="PANTHER" id="PTHR43877">
    <property type="entry name" value="AMINOALKYLPHOSPHONATE N-ACETYLTRANSFERASE-RELATED-RELATED"/>
    <property type="match status" value="1"/>
</dbReference>
<protein>
    <recommendedName>
        <fullName evidence="3">N-acetyltransferase domain-containing protein</fullName>
    </recommendedName>
</protein>
<keyword evidence="1" id="KW-0808">Transferase</keyword>
<gene>
    <name evidence="4" type="ORF">So717_12270</name>
</gene>
<accession>A0A640VPC1</accession>
<dbReference type="Proteomes" id="UP000436522">
    <property type="component" value="Unassembled WGS sequence"/>
</dbReference>
<dbReference type="OrthoDB" id="7992078at2"/>
<evidence type="ECO:0000256" key="2">
    <source>
        <dbReference type="ARBA" id="ARBA00023315"/>
    </source>
</evidence>
<organism evidence="4 5">
    <name type="scientific">Roseobacter cerasinus</name>
    <dbReference type="NCBI Taxonomy" id="2602289"/>
    <lineage>
        <taxon>Bacteria</taxon>
        <taxon>Pseudomonadati</taxon>
        <taxon>Pseudomonadota</taxon>
        <taxon>Alphaproteobacteria</taxon>
        <taxon>Rhodobacterales</taxon>
        <taxon>Roseobacteraceae</taxon>
        <taxon>Roseobacter</taxon>
    </lineage>
</organism>
<dbReference type="Pfam" id="PF00583">
    <property type="entry name" value="Acetyltransf_1"/>
    <property type="match status" value="1"/>
</dbReference>
<dbReference type="InterPro" id="IPR050832">
    <property type="entry name" value="Bact_Acetyltransf"/>
</dbReference>
<dbReference type="InterPro" id="IPR016181">
    <property type="entry name" value="Acyl_CoA_acyltransferase"/>
</dbReference>
<sequence length="165" mass="18038">MPGLKLSPITQTEHASDVFNLTLRATDYVTLEIGHAPTHDFVDSFFTAAPPGLTTDDLLHFAVMEGPAMAGIVCIARGYEFPNDWWIGLVLLDPAFRGRGIGTATVGLIKEHATAQAVASLKLSVLEANPRAMHFWIQQGFLPHRYALATPDSDGHNRWVLTCDL</sequence>
<reference evidence="4 5" key="1">
    <citation type="submission" date="2019-12" db="EMBL/GenBank/DDBJ databases">
        <title>Roseobacter cerasinus sp. nov., isolated from seawater around aquaculture.</title>
        <authorList>
            <person name="Muramatsu S."/>
            <person name="Takabe Y."/>
            <person name="Mori K."/>
            <person name="Takaichi S."/>
            <person name="Hanada S."/>
        </authorList>
    </citation>
    <scope>NUCLEOTIDE SEQUENCE [LARGE SCALE GENOMIC DNA]</scope>
    <source>
        <strain evidence="4 5">AI77</strain>
    </source>
</reference>
<keyword evidence="2" id="KW-0012">Acyltransferase</keyword>
<dbReference type="PANTHER" id="PTHR43877:SF2">
    <property type="entry name" value="AMINOALKYLPHOSPHONATE N-ACETYLTRANSFERASE-RELATED"/>
    <property type="match status" value="1"/>
</dbReference>
<evidence type="ECO:0000313" key="4">
    <source>
        <dbReference type="EMBL" id="GFE49474.1"/>
    </source>
</evidence>
<comment type="caution">
    <text evidence="4">The sequence shown here is derived from an EMBL/GenBank/DDBJ whole genome shotgun (WGS) entry which is preliminary data.</text>
</comment>
<dbReference type="Gene3D" id="3.40.630.30">
    <property type="match status" value="1"/>
</dbReference>
<dbReference type="EMBL" id="BLIV01000002">
    <property type="protein sequence ID" value="GFE49474.1"/>
    <property type="molecule type" value="Genomic_DNA"/>
</dbReference>
<dbReference type="SUPFAM" id="SSF55729">
    <property type="entry name" value="Acyl-CoA N-acyltransferases (Nat)"/>
    <property type="match status" value="1"/>
</dbReference>
<proteinExistence type="predicted"/>
<dbReference type="CDD" id="cd04301">
    <property type="entry name" value="NAT_SF"/>
    <property type="match status" value="1"/>
</dbReference>
<dbReference type="AlphaFoldDB" id="A0A640VPC1"/>
<keyword evidence="5" id="KW-1185">Reference proteome</keyword>
<name>A0A640VPC1_9RHOB</name>
<evidence type="ECO:0000313" key="5">
    <source>
        <dbReference type="Proteomes" id="UP000436522"/>
    </source>
</evidence>
<evidence type="ECO:0000259" key="3">
    <source>
        <dbReference type="PROSITE" id="PS51186"/>
    </source>
</evidence>
<dbReference type="RefSeq" id="WP_159975345.1">
    <property type="nucleotide sequence ID" value="NZ_BLIV01000002.1"/>
</dbReference>
<dbReference type="GO" id="GO:0016747">
    <property type="term" value="F:acyltransferase activity, transferring groups other than amino-acyl groups"/>
    <property type="evidence" value="ECO:0007669"/>
    <property type="project" value="InterPro"/>
</dbReference>